<feature type="compositionally biased region" description="Basic and acidic residues" evidence="1">
    <location>
        <begin position="585"/>
        <end position="596"/>
    </location>
</feature>
<protein>
    <submittedName>
        <fullName evidence="3">Uncharacterized protein</fullName>
    </submittedName>
</protein>
<dbReference type="EMBL" id="MU825399">
    <property type="protein sequence ID" value="KAJ7393114.1"/>
    <property type="molecule type" value="Genomic_DNA"/>
</dbReference>
<dbReference type="PANTHER" id="PTHR12295">
    <property type="entry name" value="FURRY-RELATED"/>
    <property type="match status" value="1"/>
</dbReference>
<dbReference type="PANTHER" id="PTHR12295:SF30">
    <property type="entry name" value="PROTEIN FURRY"/>
    <property type="match status" value="1"/>
</dbReference>
<dbReference type="InterPro" id="IPR039867">
    <property type="entry name" value="Furry/Tao3/Mor2"/>
</dbReference>
<feature type="region of interest" description="Disordered" evidence="1">
    <location>
        <begin position="528"/>
        <end position="558"/>
    </location>
</feature>
<dbReference type="GO" id="GO:0030427">
    <property type="term" value="C:site of polarized growth"/>
    <property type="evidence" value="ECO:0007669"/>
    <property type="project" value="TreeGrafter"/>
</dbReference>
<keyword evidence="2" id="KW-0812">Transmembrane</keyword>
<evidence type="ECO:0000256" key="2">
    <source>
        <dbReference type="SAM" id="Phobius"/>
    </source>
</evidence>
<feature type="compositionally biased region" description="Polar residues" evidence="1">
    <location>
        <begin position="528"/>
        <end position="555"/>
    </location>
</feature>
<dbReference type="GO" id="GO:0031175">
    <property type="term" value="P:neuron projection development"/>
    <property type="evidence" value="ECO:0007669"/>
    <property type="project" value="TreeGrafter"/>
</dbReference>
<keyword evidence="2" id="KW-0472">Membrane</keyword>
<proteinExistence type="predicted"/>
<evidence type="ECO:0000313" key="4">
    <source>
        <dbReference type="Proteomes" id="UP001163046"/>
    </source>
</evidence>
<dbReference type="Proteomes" id="UP001163046">
    <property type="component" value="Unassembled WGS sequence"/>
</dbReference>
<accession>A0A9X0A7S9</accession>
<name>A0A9X0A7S9_9CNID</name>
<comment type="caution">
    <text evidence="3">The sequence shown here is derived from an EMBL/GenBank/DDBJ whole genome shotgun (WGS) entry which is preliminary data.</text>
</comment>
<feature type="region of interest" description="Disordered" evidence="1">
    <location>
        <begin position="585"/>
        <end position="642"/>
    </location>
</feature>
<dbReference type="OrthoDB" id="6287725at2759"/>
<feature type="transmembrane region" description="Helical" evidence="2">
    <location>
        <begin position="242"/>
        <end position="262"/>
    </location>
</feature>
<feature type="region of interest" description="Disordered" evidence="1">
    <location>
        <begin position="41"/>
        <end position="74"/>
    </location>
</feature>
<gene>
    <name evidence="3" type="ORF">OS493_008413</name>
</gene>
<dbReference type="GO" id="GO:0000902">
    <property type="term" value="P:cell morphogenesis"/>
    <property type="evidence" value="ECO:0007669"/>
    <property type="project" value="InterPro"/>
</dbReference>
<evidence type="ECO:0000256" key="1">
    <source>
        <dbReference type="SAM" id="MobiDB-lite"/>
    </source>
</evidence>
<keyword evidence="4" id="KW-1185">Reference proteome</keyword>
<reference evidence="3" key="1">
    <citation type="submission" date="2023-01" db="EMBL/GenBank/DDBJ databases">
        <title>Genome assembly of the deep-sea coral Lophelia pertusa.</title>
        <authorList>
            <person name="Herrera S."/>
            <person name="Cordes E."/>
        </authorList>
    </citation>
    <scope>NUCLEOTIDE SEQUENCE</scope>
    <source>
        <strain evidence="3">USNM1676648</strain>
        <tissue evidence="3">Polyp</tissue>
    </source>
</reference>
<evidence type="ECO:0000313" key="3">
    <source>
        <dbReference type="EMBL" id="KAJ7393114.1"/>
    </source>
</evidence>
<dbReference type="GO" id="GO:0005938">
    <property type="term" value="C:cell cortex"/>
    <property type="evidence" value="ECO:0007669"/>
    <property type="project" value="TreeGrafter"/>
</dbReference>
<dbReference type="AlphaFoldDB" id="A0A9X0A7S9"/>
<organism evidence="3 4">
    <name type="scientific">Desmophyllum pertusum</name>
    <dbReference type="NCBI Taxonomy" id="174260"/>
    <lineage>
        <taxon>Eukaryota</taxon>
        <taxon>Metazoa</taxon>
        <taxon>Cnidaria</taxon>
        <taxon>Anthozoa</taxon>
        <taxon>Hexacorallia</taxon>
        <taxon>Scleractinia</taxon>
        <taxon>Caryophylliina</taxon>
        <taxon>Caryophylliidae</taxon>
        <taxon>Desmophyllum</taxon>
    </lineage>
</organism>
<feature type="transmembrane region" description="Helical" evidence="2">
    <location>
        <begin position="274"/>
        <end position="296"/>
    </location>
</feature>
<sequence>MGKETGEQPNVGLHSFFWSSLMAGLLTKSKLPESSTAVIIHEVPPLRSDSPDQDGGTSSEGSETKGDSRPPSPSMVDSLFRFAVPLLKSDCSDIREAVIVGLGRTSPCSYRELIEELHFLLREALDRRAESVRRRRKRDVLRAYLVRIFELNAEHGCFRDSASELVMEDGLCATFIEYIDGTRSYLESESEKDMPAIMQLRLHFAHFLYKMITLGLWNEQFFFTSVTHAEYVQSELLFRGIFYLRTCAATCFSCLVVGVPTLESRPLDLKSSVWLVSSVVLFLILIISSPVVILTTRLQTVLNSPKERSHHLGHDTLVHLLENNANIQSLSPLGYRQVLHGCVACEMTARFEMTSPVGQRCILQYMLPWLANIELVDLSNSSPTPPELNIETDEEEQTSAMSPVELEGEGWGSVEATQLVLNNLFYITVKYDEQFSKEIEEAWGSLCGSRWVNNIHEILGYLIALAGVIGSSEVLVHAKKLAVYVARANQQKTIEELMEETQEACHASCSCVLPVLFLDRIMSSTSRDSVSEVQSGEGSRSLAQKASGQQENVSNEDTKLDRRWEAVLQKRIKRREKGIEERDEMLRDERKEKGDSLPRGLGDMLPCLSRQKHWKPTVPLAEPGKKTDQIEEEEKPEGAWAT</sequence>
<keyword evidence="2" id="KW-1133">Transmembrane helix</keyword>